<evidence type="ECO:0000313" key="7">
    <source>
        <dbReference type="EMBL" id="OAQ24353.1"/>
    </source>
</evidence>
<dbReference type="SUPFAM" id="SSF117281">
    <property type="entry name" value="Kelch motif"/>
    <property type="match status" value="1"/>
</dbReference>
<feature type="region of interest" description="Disordered" evidence="4">
    <location>
        <begin position="555"/>
        <end position="586"/>
    </location>
</feature>
<feature type="region of interest" description="Disordered" evidence="4">
    <location>
        <begin position="674"/>
        <end position="704"/>
    </location>
</feature>
<keyword evidence="8" id="KW-1185">Reference proteome</keyword>
<dbReference type="SMART" id="SM00612">
    <property type="entry name" value="Kelch"/>
    <property type="match status" value="1"/>
</dbReference>
<dbReference type="Gene3D" id="2.120.10.80">
    <property type="entry name" value="Kelch-type beta propeller"/>
    <property type="match status" value="2"/>
</dbReference>
<feature type="region of interest" description="Disordered" evidence="4">
    <location>
        <begin position="470"/>
        <end position="494"/>
    </location>
</feature>
<feature type="compositionally biased region" description="Basic and acidic residues" evidence="4">
    <location>
        <begin position="479"/>
        <end position="489"/>
    </location>
</feature>
<dbReference type="PANTHER" id="PTHR47435:SF4">
    <property type="entry name" value="KELCH REPEAT PROTEIN (AFU_ORTHOLOGUE AFUA_5G12780)"/>
    <property type="match status" value="1"/>
</dbReference>
<feature type="coiled-coil region" evidence="3">
    <location>
        <begin position="494"/>
        <end position="521"/>
    </location>
</feature>
<evidence type="ECO:0000256" key="1">
    <source>
        <dbReference type="ARBA" id="ARBA00022737"/>
    </source>
</evidence>
<keyword evidence="3" id="KW-0175">Coiled coil</keyword>
<reference evidence="7 8" key="1">
    <citation type="submission" date="2016-05" db="EMBL/GenBank/DDBJ databases">
        <title>Genome sequencing reveals origins of a unique bacterial endosymbiosis in the earliest lineages of terrestrial Fungi.</title>
        <authorList>
            <consortium name="DOE Joint Genome Institute"/>
            <person name="Uehling J."/>
            <person name="Gryganskyi A."/>
            <person name="Hameed K."/>
            <person name="Tschaplinski T."/>
            <person name="Misztal P."/>
            <person name="Wu S."/>
            <person name="Desiro A."/>
            <person name="Vande Pol N."/>
            <person name="Du Z.-Y."/>
            <person name="Zienkiewicz A."/>
            <person name="Zienkiewicz K."/>
            <person name="Morin E."/>
            <person name="Tisserant E."/>
            <person name="Splivallo R."/>
            <person name="Hainaut M."/>
            <person name="Henrissat B."/>
            <person name="Ohm R."/>
            <person name="Kuo A."/>
            <person name="Yan J."/>
            <person name="Lipzen A."/>
            <person name="Nolan M."/>
            <person name="Labutti K."/>
            <person name="Barry K."/>
            <person name="Goldstein A."/>
            <person name="Labbe J."/>
            <person name="Schadt C."/>
            <person name="Tuskan G."/>
            <person name="Grigoriev I."/>
            <person name="Martin F."/>
            <person name="Vilgalys R."/>
            <person name="Bonito G."/>
        </authorList>
    </citation>
    <scope>NUCLEOTIDE SEQUENCE [LARGE SCALE GENOMIC DNA]</scope>
    <source>
        <strain evidence="7 8">AG-77</strain>
    </source>
</reference>
<proteinExistence type="predicted"/>
<evidence type="ECO:0000256" key="4">
    <source>
        <dbReference type="SAM" id="MobiDB-lite"/>
    </source>
</evidence>
<name>A0A197JH87_9FUNG</name>
<keyword evidence="5" id="KW-0472">Membrane</keyword>
<protein>
    <recommendedName>
        <fullName evidence="9">Galactose oxidase</fullName>
    </recommendedName>
</protein>
<dbReference type="GO" id="GO:0019760">
    <property type="term" value="P:glucosinolate metabolic process"/>
    <property type="evidence" value="ECO:0007669"/>
    <property type="project" value="UniProtKB-ARBA"/>
</dbReference>
<dbReference type="InterPro" id="IPR006652">
    <property type="entry name" value="Kelch_1"/>
</dbReference>
<feature type="compositionally biased region" description="Polar residues" evidence="4">
    <location>
        <begin position="558"/>
        <end position="586"/>
    </location>
</feature>
<keyword evidence="1" id="KW-0677">Repeat</keyword>
<dbReference type="Proteomes" id="UP000078512">
    <property type="component" value="Unassembled WGS sequence"/>
</dbReference>
<evidence type="ECO:0000256" key="6">
    <source>
        <dbReference type="SAM" id="SignalP"/>
    </source>
</evidence>
<sequence length="704" mass="76055">MKSLQSITGPLSSRFLLASSFFLLLLTSSPLVQHHAASAQANYTPITTSAPAFARTQTKLYVLSGNANANDSIISQFMYLDLGVSWTTAAPAWTRLADGPAQDLFPAAFTSDEQTMFVFHLRDSDKPMQYNVRKNTWSVTNYTFNNMIQQGINVVTDPNTGLMYLPGGYSALNLDGTTETFKKLETFDPLTLSVRQTDLPTSTDVFPVRWYYGNVWSQVKNAVLYFGGNNPNGKSSPQTVENVVTAFSPASMLFFTWNAGGTVPEMRVDHCMAANEDGSKVLIYGGRLRTNVVSKEVFVLDVMGQTWTQGISANQSRMYTACTVAGDQLLIWGGLSADGVMAPAEMLIYDYVKRNWTTQYTPPASYASLKPPPPIVRTAPPWATAAPTSSTKASTTPTQIPTATPTSTPTPNSNTGAITAGVVGGLALAAAVIGVFFFRHRRSRRKDRGFFVKPSSNDPEEGKSLATAAASLGSGRGSRRSDNLAKDPMESNEEYELERTLMDLEEQKRELEMKQQLLVLQHRADNPEHDLQDAAAKVQKRGPAAYVEPEAEYIPVQSPGSSDHQQHQQGVLSPRNSSTSGTTFSDKATVWVPPTAAVRVASPPHAATSPSSSLSASSYISPSSIIRTSTKGGIQGGLVQMELEPLYETTPGFNPGAPDLVYGQMTGSGKQWVRRAQGPQVVVGPEDGTVRSPRSPATIPLPSP</sequence>
<dbReference type="InterPro" id="IPR015915">
    <property type="entry name" value="Kelch-typ_b-propeller"/>
</dbReference>
<dbReference type="PANTHER" id="PTHR47435">
    <property type="entry name" value="KELCH REPEAT PROTEIN (AFU_ORTHOLOGUE AFUA_5G12780)"/>
    <property type="match status" value="1"/>
</dbReference>
<keyword evidence="6" id="KW-0732">Signal</keyword>
<dbReference type="EMBL" id="KV442096">
    <property type="protein sequence ID" value="OAQ24353.1"/>
    <property type="molecule type" value="Genomic_DNA"/>
</dbReference>
<dbReference type="AlphaFoldDB" id="A0A197JH87"/>
<evidence type="ECO:0008006" key="9">
    <source>
        <dbReference type="Google" id="ProtNLM"/>
    </source>
</evidence>
<keyword evidence="2" id="KW-0408">Iron</keyword>
<accession>A0A197JH87</accession>
<dbReference type="Pfam" id="PF24681">
    <property type="entry name" value="Kelch_KLHDC2_KLHL20_DRC7"/>
    <property type="match status" value="1"/>
</dbReference>
<evidence type="ECO:0000256" key="3">
    <source>
        <dbReference type="SAM" id="Coils"/>
    </source>
</evidence>
<feature type="region of interest" description="Disordered" evidence="4">
    <location>
        <begin position="379"/>
        <end position="413"/>
    </location>
</feature>
<organism evidence="7 8">
    <name type="scientific">Linnemannia elongata AG-77</name>
    <dbReference type="NCBI Taxonomy" id="1314771"/>
    <lineage>
        <taxon>Eukaryota</taxon>
        <taxon>Fungi</taxon>
        <taxon>Fungi incertae sedis</taxon>
        <taxon>Mucoromycota</taxon>
        <taxon>Mortierellomycotina</taxon>
        <taxon>Mortierellomycetes</taxon>
        <taxon>Mortierellales</taxon>
        <taxon>Mortierellaceae</taxon>
        <taxon>Linnemannia</taxon>
    </lineage>
</organism>
<feature type="chain" id="PRO_5008275937" description="Galactose oxidase" evidence="6">
    <location>
        <begin position="35"/>
        <end position="704"/>
    </location>
</feature>
<dbReference type="STRING" id="1314771.A0A197JH87"/>
<feature type="signal peptide" evidence="6">
    <location>
        <begin position="1"/>
        <end position="34"/>
    </location>
</feature>
<feature type="transmembrane region" description="Helical" evidence="5">
    <location>
        <begin position="417"/>
        <end position="438"/>
    </location>
</feature>
<evidence type="ECO:0000256" key="2">
    <source>
        <dbReference type="ARBA" id="ARBA00023004"/>
    </source>
</evidence>
<gene>
    <name evidence="7" type="ORF">K457DRAFT_24222</name>
</gene>
<evidence type="ECO:0000256" key="5">
    <source>
        <dbReference type="SAM" id="Phobius"/>
    </source>
</evidence>
<evidence type="ECO:0000313" key="8">
    <source>
        <dbReference type="Proteomes" id="UP000078512"/>
    </source>
</evidence>
<dbReference type="OrthoDB" id="10251809at2759"/>
<keyword evidence="5" id="KW-0812">Transmembrane</keyword>
<keyword evidence="5" id="KW-1133">Transmembrane helix</keyword>